<comment type="caution">
    <text evidence="8">The sequence shown here is derived from an EMBL/GenBank/DDBJ whole genome shotgun (WGS) entry which is preliminary data.</text>
</comment>
<proteinExistence type="predicted"/>
<protein>
    <submittedName>
        <fullName evidence="8">SWR1-complex protein 4/DNA methyltransferase 1-associated protein</fullName>
    </submittedName>
</protein>
<dbReference type="CDD" id="cd11658">
    <property type="entry name" value="SANT_DMAP1_like"/>
    <property type="match status" value="1"/>
</dbReference>
<dbReference type="GO" id="GO:0006281">
    <property type="term" value="P:DNA repair"/>
    <property type="evidence" value="ECO:0007669"/>
    <property type="project" value="InterPro"/>
</dbReference>
<keyword evidence="4" id="KW-0804">Transcription</keyword>
<keyword evidence="5" id="KW-0539">Nucleus</keyword>
<feature type="compositionally biased region" description="Basic and acidic residues" evidence="6">
    <location>
        <begin position="389"/>
        <end position="404"/>
    </location>
</feature>
<feature type="region of interest" description="Disordered" evidence="6">
    <location>
        <begin position="1"/>
        <end position="37"/>
    </location>
</feature>
<name>A0A9K3NHY7_HELAN</name>
<dbReference type="Gene3D" id="1.10.10.60">
    <property type="entry name" value="Homeodomain-like"/>
    <property type="match status" value="1"/>
</dbReference>
<dbReference type="GO" id="GO:0035267">
    <property type="term" value="C:NuA4 histone acetyltransferase complex"/>
    <property type="evidence" value="ECO:0000318"/>
    <property type="project" value="GO_Central"/>
</dbReference>
<evidence type="ECO:0000313" key="9">
    <source>
        <dbReference type="Proteomes" id="UP000215914"/>
    </source>
</evidence>
<organism evidence="8 9">
    <name type="scientific">Helianthus annuus</name>
    <name type="common">Common sunflower</name>
    <dbReference type="NCBI Taxonomy" id="4232"/>
    <lineage>
        <taxon>Eukaryota</taxon>
        <taxon>Viridiplantae</taxon>
        <taxon>Streptophyta</taxon>
        <taxon>Embryophyta</taxon>
        <taxon>Tracheophyta</taxon>
        <taxon>Spermatophyta</taxon>
        <taxon>Magnoliopsida</taxon>
        <taxon>eudicotyledons</taxon>
        <taxon>Gunneridae</taxon>
        <taxon>Pentapetalae</taxon>
        <taxon>asterids</taxon>
        <taxon>campanulids</taxon>
        <taxon>Asterales</taxon>
        <taxon>Asteraceae</taxon>
        <taxon>Asteroideae</taxon>
        <taxon>Heliantheae alliance</taxon>
        <taxon>Heliantheae</taxon>
        <taxon>Helianthus</taxon>
    </lineage>
</organism>
<dbReference type="GO" id="GO:0000812">
    <property type="term" value="C:Swr1 complex"/>
    <property type="evidence" value="ECO:0000318"/>
    <property type="project" value="GO_Central"/>
</dbReference>
<dbReference type="InterPro" id="IPR032563">
    <property type="entry name" value="DAMP1_SANT-like"/>
</dbReference>
<dbReference type="InterPro" id="IPR008468">
    <property type="entry name" value="DMAP1"/>
</dbReference>
<dbReference type="GO" id="GO:0003677">
    <property type="term" value="F:DNA binding"/>
    <property type="evidence" value="ECO:0007669"/>
    <property type="project" value="EnsemblPlants"/>
</dbReference>
<dbReference type="GO" id="GO:0008168">
    <property type="term" value="F:methyltransferase activity"/>
    <property type="evidence" value="ECO:0007669"/>
    <property type="project" value="UniProtKB-KW"/>
</dbReference>
<dbReference type="FunFam" id="1.10.10.60:FF:000087">
    <property type="entry name" value="DNA methyltransferase 1-associated protein 1"/>
    <property type="match status" value="1"/>
</dbReference>
<evidence type="ECO:0000256" key="4">
    <source>
        <dbReference type="ARBA" id="ARBA00023163"/>
    </source>
</evidence>
<dbReference type="GO" id="GO:0032259">
    <property type="term" value="P:methylation"/>
    <property type="evidence" value="ECO:0007669"/>
    <property type="project" value="UniProtKB-KW"/>
</dbReference>
<dbReference type="Pfam" id="PF16282">
    <property type="entry name" value="SANT_DAMP1_like"/>
    <property type="match status" value="1"/>
</dbReference>
<dbReference type="Gramene" id="mRNA:HanXRQr2_Chr06g0243651">
    <property type="protein sequence ID" value="mRNA:HanXRQr2_Chr06g0243651"/>
    <property type="gene ID" value="HanXRQr2_Chr06g0243651"/>
</dbReference>
<gene>
    <name evidence="8" type="ORF">HanXRQr2_Chr06g0243651</name>
</gene>
<dbReference type="InterPro" id="IPR027109">
    <property type="entry name" value="Swc4/Dmap1"/>
</dbReference>
<keyword evidence="3" id="KW-0805">Transcription regulation</keyword>
<feature type="compositionally biased region" description="Basic and acidic residues" evidence="6">
    <location>
        <begin position="18"/>
        <end position="36"/>
    </location>
</feature>
<evidence type="ECO:0000256" key="1">
    <source>
        <dbReference type="ARBA" id="ARBA00004123"/>
    </source>
</evidence>
<evidence type="ECO:0000256" key="3">
    <source>
        <dbReference type="ARBA" id="ARBA00023015"/>
    </source>
</evidence>
<evidence type="ECO:0000259" key="7">
    <source>
        <dbReference type="SMART" id="SM00717"/>
    </source>
</evidence>
<dbReference type="OrthoDB" id="19740at2759"/>
<feature type="compositionally biased region" description="Polar residues" evidence="6">
    <location>
        <begin position="379"/>
        <end position="388"/>
    </location>
</feature>
<reference evidence="8" key="1">
    <citation type="journal article" date="2017" name="Nature">
        <title>The sunflower genome provides insights into oil metabolism, flowering and Asterid evolution.</title>
        <authorList>
            <person name="Badouin H."/>
            <person name="Gouzy J."/>
            <person name="Grassa C.J."/>
            <person name="Murat F."/>
            <person name="Staton S.E."/>
            <person name="Cottret L."/>
            <person name="Lelandais-Briere C."/>
            <person name="Owens G.L."/>
            <person name="Carrere S."/>
            <person name="Mayjonade B."/>
            <person name="Legrand L."/>
            <person name="Gill N."/>
            <person name="Kane N.C."/>
            <person name="Bowers J.E."/>
            <person name="Hubner S."/>
            <person name="Bellec A."/>
            <person name="Berard A."/>
            <person name="Berges H."/>
            <person name="Blanchet N."/>
            <person name="Boniface M.C."/>
            <person name="Brunel D."/>
            <person name="Catrice O."/>
            <person name="Chaidir N."/>
            <person name="Claudel C."/>
            <person name="Donnadieu C."/>
            <person name="Faraut T."/>
            <person name="Fievet G."/>
            <person name="Helmstetter N."/>
            <person name="King M."/>
            <person name="Knapp S.J."/>
            <person name="Lai Z."/>
            <person name="Le Paslier M.C."/>
            <person name="Lippi Y."/>
            <person name="Lorenzon L."/>
            <person name="Mandel J.R."/>
            <person name="Marage G."/>
            <person name="Marchand G."/>
            <person name="Marquand E."/>
            <person name="Bret-Mestries E."/>
            <person name="Morien E."/>
            <person name="Nambeesan S."/>
            <person name="Nguyen T."/>
            <person name="Pegot-Espagnet P."/>
            <person name="Pouilly N."/>
            <person name="Raftis F."/>
            <person name="Sallet E."/>
            <person name="Schiex T."/>
            <person name="Thomas J."/>
            <person name="Vandecasteele C."/>
            <person name="Vares D."/>
            <person name="Vear F."/>
            <person name="Vautrin S."/>
            <person name="Crespi M."/>
            <person name="Mangin B."/>
            <person name="Burke J.M."/>
            <person name="Salse J."/>
            <person name="Munos S."/>
            <person name="Vincourt P."/>
            <person name="Rieseberg L.H."/>
            <person name="Langlade N.B."/>
        </authorList>
    </citation>
    <scope>NUCLEOTIDE SEQUENCE</scope>
    <source>
        <tissue evidence="8">Leaves</tissue>
    </source>
</reference>
<dbReference type="SUPFAM" id="SSF46689">
    <property type="entry name" value="Homeodomain-like"/>
    <property type="match status" value="1"/>
</dbReference>
<dbReference type="InterPro" id="IPR009057">
    <property type="entry name" value="Homeodomain-like_sf"/>
</dbReference>
<feature type="compositionally biased region" description="Basic residues" evidence="6">
    <location>
        <begin position="442"/>
        <end position="452"/>
    </location>
</feature>
<dbReference type="Proteomes" id="UP000215914">
    <property type="component" value="Unassembled WGS sequence"/>
</dbReference>
<sequence length="452" mass="50762">MDAKDILGLPKISLPIPQEKKSRPQKDSQRKPDGISREVYALTGGVAPLMPSVDVNQLKKRHQPENEKITWEWLSFTNSARKDDLKLYHWVRVVNGAPPTGDYSFAKYNKSVDVIKFTDEEYEKHLTDPSWTKEETDELFDLCERFDLRFVVIADRFSSSRSVEELKNRYYSVSRAILIARAPSPADVSSHPLVKEPYNISQEIERKRALSMVLSQTKHQERKDAEVLSEAKKIMESRMAAKAAQDAELAVASNASPERMEKTTALVDTASPSNIQATSGVAPLMSMAENAAAAAASLRAMRVYLRTYALDKMVQAASSSAGLRTIKRVEQFLQELKVNLKPKVPTKAVCAEHLELRKEILTLLNLQKLLQNKEEGSSYRESSYTETPDTPKRLQRGIDQDRTFVPDSVSFGAISTERVGKRDQKRKGPGREAPSSPANSNKRPRKLKATDS</sequence>
<dbReference type="EMBL" id="MNCJ02000321">
    <property type="protein sequence ID" value="KAF5801051.1"/>
    <property type="molecule type" value="Genomic_DNA"/>
</dbReference>
<feature type="domain" description="Myb-like" evidence="7">
    <location>
        <begin position="127"/>
        <end position="176"/>
    </location>
</feature>
<dbReference type="PANTHER" id="PTHR12855:SF10">
    <property type="entry name" value="DNA METHYLTRANSFERASE 1-ASSOCIATED PROTEIN 1"/>
    <property type="match status" value="1"/>
</dbReference>
<evidence type="ECO:0000313" key="8">
    <source>
        <dbReference type="EMBL" id="KAF5801051.1"/>
    </source>
</evidence>
<evidence type="ECO:0000256" key="5">
    <source>
        <dbReference type="ARBA" id="ARBA00023242"/>
    </source>
</evidence>
<keyword evidence="8" id="KW-0489">Methyltransferase</keyword>
<keyword evidence="8" id="KW-0808">Transferase</keyword>
<keyword evidence="9" id="KW-1185">Reference proteome</keyword>
<dbReference type="GO" id="GO:0006338">
    <property type="term" value="P:chromatin remodeling"/>
    <property type="evidence" value="ECO:0007669"/>
    <property type="project" value="InterPro"/>
</dbReference>
<evidence type="ECO:0000256" key="2">
    <source>
        <dbReference type="ARBA" id="ARBA00022853"/>
    </source>
</evidence>
<accession>A0A9K3NHY7</accession>
<reference evidence="8" key="2">
    <citation type="submission" date="2020-06" db="EMBL/GenBank/DDBJ databases">
        <title>Helianthus annuus Genome sequencing and assembly Release 2.</title>
        <authorList>
            <person name="Gouzy J."/>
            <person name="Langlade N."/>
            <person name="Munos S."/>
        </authorList>
    </citation>
    <scope>NUCLEOTIDE SEQUENCE</scope>
    <source>
        <tissue evidence="8">Leaves</tissue>
    </source>
</reference>
<feature type="region of interest" description="Disordered" evidence="6">
    <location>
        <begin position="375"/>
        <end position="452"/>
    </location>
</feature>
<dbReference type="Pfam" id="PF05499">
    <property type="entry name" value="DMAP1"/>
    <property type="match status" value="1"/>
</dbReference>
<dbReference type="SMART" id="SM00717">
    <property type="entry name" value="SANT"/>
    <property type="match status" value="1"/>
</dbReference>
<dbReference type="AlphaFoldDB" id="A0A9K3NHY7"/>
<dbReference type="GO" id="GO:0000122">
    <property type="term" value="P:negative regulation of transcription by RNA polymerase II"/>
    <property type="evidence" value="ECO:0000318"/>
    <property type="project" value="GO_Central"/>
</dbReference>
<dbReference type="PANTHER" id="PTHR12855">
    <property type="entry name" value="DNA METHYLTRANSFERASE 1-ASSOCIATED PROTEIN 1 FAMILY MEMBER"/>
    <property type="match status" value="1"/>
</dbReference>
<dbReference type="InterPro" id="IPR001005">
    <property type="entry name" value="SANT/Myb"/>
</dbReference>
<comment type="subcellular location">
    <subcellularLocation>
        <location evidence="1">Nucleus</location>
    </subcellularLocation>
</comment>
<evidence type="ECO:0000256" key="6">
    <source>
        <dbReference type="SAM" id="MobiDB-lite"/>
    </source>
</evidence>
<keyword evidence="2" id="KW-0156">Chromatin regulator</keyword>
<dbReference type="GO" id="GO:0003714">
    <property type="term" value="F:transcription corepressor activity"/>
    <property type="evidence" value="ECO:0000318"/>
    <property type="project" value="GO_Central"/>
</dbReference>